<reference evidence="1" key="2">
    <citation type="journal article" date="2021" name="Genome Biol. Evol.">
        <title>Developing a high-quality reference genome for a parasitic bivalve with doubly uniparental inheritance (Bivalvia: Unionida).</title>
        <authorList>
            <person name="Smith C.H."/>
        </authorList>
    </citation>
    <scope>NUCLEOTIDE SEQUENCE</scope>
    <source>
        <strain evidence="1">CHS0354</strain>
        <tissue evidence="1">Mantle</tissue>
    </source>
</reference>
<proteinExistence type="predicted"/>
<dbReference type="EMBL" id="JAEAOA010001909">
    <property type="protein sequence ID" value="KAK3576097.1"/>
    <property type="molecule type" value="Genomic_DNA"/>
</dbReference>
<sequence length="124" mass="13625">MAKYIVKEVYLTDGQVKKLVAAIAKREQVSLKVNPNISDGVLTKLMLTKNQVKKYDRKRKTFILNWSAAQITAMANDIVVKGGFLGPALSVLACTIIPKVLPVLGTLGLAANIRISLWRNKESC</sequence>
<dbReference type="AlphaFoldDB" id="A0AAE0RMC0"/>
<comment type="caution">
    <text evidence="1">The sequence shown here is derived from an EMBL/GenBank/DDBJ whole genome shotgun (WGS) entry which is preliminary data.</text>
</comment>
<organism evidence="1 2">
    <name type="scientific">Potamilus streckersoni</name>
    <dbReference type="NCBI Taxonomy" id="2493646"/>
    <lineage>
        <taxon>Eukaryota</taxon>
        <taxon>Metazoa</taxon>
        <taxon>Spiralia</taxon>
        <taxon>Lophotrochozoa</taxon>
        <taxon>Mollusca</taxon>
        <taxon>Bivalvia</taxon>
        <taxon>Autobranchia</taxon>
        <taxon>Heteroconchia</taxon>
        <taxon>Palaeoheterodonta</taxon>
        <taxon>Unionida</taxon>
        <taxon>Unionoidea</taxon>
        <taxon>Unionidae</taxon>
        <taxon>Ambleminae</taxon>
        <taxon>Lampsilini</taxon>
        <taxon>Potamilus</taxon>
    </lineage>
</organism>
<reference evidence="1" key="1">
    <citation type="journal article" date="2021" name="Genome Biol. Evol.">
        <title>A High-Quality Reference Genome for a Parasitic Bivalve with Doubly Uniparental Inheritance (Bivalvia: Unionida).</title>
        <authorList>
            <person name="Smith C.H."/>
        </authorList>
    </citation>
    <scope>NUCLEOTIDE SEQUENCE</scope>
    <source>
        <strain evidence="1">CHS0354</strain>
    </source>
</reference>
<evidence type="ECO:0000313" key="1">
    <source>
        <dbReference type="EMBL" id="KAK3576097.1"/>
    </source>
</evidence>
<protein>
    <submittedName>
        <fullName evidence="1">Uncharacterized protein</fullName>
    </submittedName>
</protein>
<accession>A0AAE0RMC0</accession>
<keyword evidence="2" id="KW-1185">Reference proteome</keyword>
<gene>
    <name evidence="1" type="ORF">CHS0354_032221</name>
</gene>
<name>A0AAE0RMC0_9BIVA</name>
<dbReference type="Proteomes" id="UP001195483">
    <property type="component" value="Unassembled WGS sequence"/>
</dbReference>
<reference evidence="1" key="3">
    <citation type="submission" date="2023-05" db="EMBL/GenBank/DDBJ databases">
        <authorList>
            <person name="Smith C.H."/>
        </authorList>
    </citation>
    <scope>NUCLEOTIDE SEQUENCE</scope>
    <source>
        <strain evidence="1">CHS0354</strain>
        <tissue evidence="1">Mantle</tissue>
    </source>
</reference>
<evidence type="ECO:0000313" key="2">
    <source>
        <dbReference type="Proteomes" id="UP001195483"/>
    </source>
</evidence>